<evidence type="ECO:0000313" key="4">
    <source>
        <dbReference type="Proteomes" id="UP001642409"/>
    </source>
</evidence>
<reference evidence="2" key="1">
    <citation type="submission" date="2023-06" db="EMBL/GenBank/DDBJ databases">
        <authorList>
            <person name="Kurt Z."/>
        </authorList>
    </citation>
    <scope>NUCLEOTIDE SEQUENCE</scope>
</reference>
<feature type="region of interest" description="Disordered" evidence="1">
    <location>
        <begin position="1979"/>
        <end position="2024"/>
    </location>
</feature>
<dbReference type="EMBL" id="CATOUU010000764">
    <property type="protein sequence ID" value="CAI9946658.1"/>
    <property type="molecule type" value="Genomic_DNA"/>
</dbReference>
<feature type="region of interest" description="Disordered" evidence="1">
    <location>
        <begin position="394"/>
        <end position="440"/>
    </location>
</feature>
<feature type="compositionally biased region" description="Acidic residues" evidence="1">
    <location>
        <begin position="1080"/>
        <end position="1098"/>
    </location>
</feature>
<dbReference type="GO" id="GO:0005854">
    <property type="term" value="C:nascent polypeptide-associated complex"/>
    <property type="evidence" value="ECO:0007669"/>
    <property type="project" value="InterPro"/>
</dbReference>
<evidence type="ECO:0000313" key="3">
    <source>
        <dbReference type="EMBL" id="CAL6050802.1"/>
    </source>
</evidence>
<feature type="compositionally biased region" description="Acidic residues" evidence="1">
    <location>
        <begin position="763"/>
        <end position="779"/>
    </location>
</feature>
<comment type="caution">
    <text evidence="2">The sequence shown here is derived from an EMBL/GenBank/DDBJ whole genome shotgun (WGS) entry which is preliminary data.</text>
</comment>
<keyword evidence="4" id="KW-1185">Reference proteome</keyword>
<proteinExistence type="predicted"/>
<evidence type="ECO:0000313" key="2">
    <source>
        <dbReference type="EMBL" id="CAI9946658.1"/>
    </source>
</evidence>
<accession>A0AA86PX40</accession>
<feature type="region of interest" description="Disordered" evidence="1">
    <location>
        <begin position="122"/>
        <end position="147"/>
    </location>
</feature>
<feature type="region of interest" description="Disordered" evidence="1">
    <location>
        <begin position="712"/>
        <end position="781"/>
    </location>
</feature>
<name>A0AA86PX40_9EUKA</name>
<reference evidence="3 4" key="2">
    <citation type="submission" date="2024-07" db="EMBL/GenBank/DDBJ databases">
        <authorList>
            <person name="Akdeniz Z."/>
        </authorList>
    </citation>
    <scope>NUCLEOTIDE SEQUENCE [LARGE SCALE GENOMIC DNA]</scope>
</reference>
<sequence>MIAFINYSLMVQHQIVTSQIISTECSDGYFSVGSMCLLCKGGQIKENQTLCECPDTTQYDISSQSCKQNKMLLEISQIVKQLKNQIDNNSFNLNNNNLQNKTQIIKQQEVPPAAPEIVVEEPAKLPEIEQQEQEEEAEETQETEEQAPKVITCDGVVLTGDFEAAFCNSAAYLTSLKLKKDFVFSKRVNQIFMNTVKAANVLIESNVQNDAVYALSAFGNDDIKLEYCVFNVRFAVQAYNAALVCQSCNLNATGSVFIFIGEALNISGLVVEAKSRIELDGCNLQLRMYGENIGGIVCVIPGIMEKFSVVQTKIIGFAKKFEDIVEASMGYMASKTLVEQKVYIQDMNLCGVGLKTITGQGSLIKESSHSWVPIPCKQLCSKERPHINQGICSAEEPVKGASPDKSSPKPMQFEQELTKREEEQQEVPPAAPEIVVEEPAKLPEIEQQEQEEEAEETQEAEEQAPKVITCDGVVLTGDFEAAFCNSAAYLTNLKLKKDFVFSKRVNQIFMNTIKAANVLIESNVNNDAVYAAFAFGNDDLQLEYCVFNVRFAVQAYNTALLCQSCNLNATGSVFIFIGEALNISGLVLVSKSRIELNSCKVELRMYGENIGGIVCVIPGIMEKFSVVQTKITGFAKKFEDIVEASMGYMASKTLVEQKVYIQDMNLCGVGLKTITGQGSLIKESSHSWVPIPCKQLCSKERPHINQGICSAEEPAKGASPDKSSPKPMQFEQELTKREEEQQEVPPAAPEIVVEEPAKLPEIEQQEQEEEAEETQETEEQAPKVITCDGVVLTGDFEAAFCNSAAYLTNLKLKKDFVFSKRVNQIFMNTIKAANVLIESNVNNDAVYAAFAFGNDDLQLEYCVFNVRFAVQAYNTALLCQSCNLNATGSVFIFIGEALNISGLVLVSKSRIELNSCKVELRMYGENIGGIVCVIPGIMEKFSVVQTKITGFAKKFEDIVEASMGYMASKTLVEQKVYIQDMNLCGVGLTTITGQGSLIKESSHSWVPIPCKQLCSQERPHINQGICSAEEPAKGASPDKSSPKPMQFEQELTKREEEQQEVPPAAPEIVVEEPAKLPEIEQQEQEEEAEEPQEAEEQASESHNSATAWCHRAISKRLCNSAAYHQPEAQERLLFQQRVNPNFHEHHRAANVLIESNVQNDAVYALSAFGNDDLQLEYCVFNVRFAVQAYNAALVCQSCNLNATGSVFIFIGEALNISGLVLVSKSRIELNSCKVELRMYGENIGGIVCVIPGIMEKFSVVQTKITGFAKKFEDIVEASMGYMASKTLVEQKVYIQDMNLCGVGLKTITGQGSLIKESSHSWVPIPCKQLCSQERPHINQGICSAEEPAKGASPDKSSPKPMQFEQELTKREEEQQEVPPAAPEIVVEEPAKLPEIEQQEQEEEAEETQETEEQAPKVITCDGVVLTGDFEAAFCNSAAYLTNLKLKKDFVFSKRVNQIFMNTIKAANVLIESNVNNDAVYAAFAFGNDDLQLEYCVFNVRFAVQAYNTALLCQSCNLNATGSVFIFIGEALNISGLVLVSKSRIELNSCKVELRMYGENIGGIVCVIPGIMEKFSVVQTKITGFAKKFEDIVEASMGYMASKTLVEQKVYIQDMNLCGVGLKTITGQGSLIKESSHSWVPIPCKQLCSQERPHINQGICSAEEPVKGASPDKSSPKPMQFEQELTKREEEQQEVPPAAPEIVVEEPAKLPEIEQQEQEEEAEETQEAEEQAPKVITCDGVVLTGDFEAAFCNSAAYLTNLKLKKDFVFSKRVNQIFMNTIKAANVLIESNVNNDAVYAAFAFGNDDLQLEYCVFNVRFAVQAYNTALLCQSCNLNATGSVFIFIGEALNISGLVLVSKSRIELNSCKVELRMYGENIGGIVCVIPGIMEKFSVVQTKITGFAKKFEDIVEASMGYMASKTLVEQKVYIQDMNLCGVGLKTITGQGSLIKESSHSWVPIPCKQLCSQERPHINQGICSAEEPAKGASPDKSSPKPMQFEQELTKREEEQQEVPPAAPEIVVEEPAKLPEIEQQEQEEEAEETQEAEEQAPKVITCDGVVLTGDFEAAFCNSAAYLTNLKLKKDFVFSKRVNQIFMNTIKAANVLIESNVNNDAVYAAFAFGNDDLQLEYCVFNVRFAVQAYNTALLCQSCNLNATGSVFIFIGEALNISGLVLVSKSRIELNSCKVELRMYGENIGGIVCVIPGIMEKFSVVQTKITGFAKKFEDIVEASMGYMASKTLVEQKVYIQDMNLCGVGLKTITGQGSLIKESSHSWVPIPCKQLCSQERPHINQGICSAEEPVKGASPDKSSPKPMQFEQELTKREEEQQEVPPAAPEIVVEEPAKLPEIEQQEQEEEAEETQEAEEQAPKVITCDGVVLTGDFEAAFCNSAAYLTNLKLKKDFVFSKRVNQIFMNTIKAANVLIESNVNNDAVYAAFAFGNDDLQLEYCVFNVRFAVQAYNTALLCQSCNLNATGSVFIFIGEALNISGLVLVSKSRIELNSCKVELRMYGENIGGIVCVIPGIMEKFSVVQTKITGFAKKFENIAYASVGFITSSTLLEQKIIIDHSQLCGEGIYNLSSKGILIKQSIDGLLYDIEKCENLCSDDKPFLDKGICSQNQPENSNSITKYFQKKNND</sequence>
<dbReference type="PANTHER" id="PTHR21713">
    <property type="entry name" value="NASCENT POLYPEPTIDE ASSOCIATED COMPLEX ALPHA SUBUNIT-RELATED"/>
    <property type="match status" value="1"/>
</dbReference>
<evidence type="ECO:0000256" key="1">
    <source>
        <dbReference type="SAM" id="MobiDB-lite"/>
    </source>
</evidence>
<protein>
    <submittedName>
        <fullName evidence="3">Hypothetical_protein</fullName>
    </submittedName>
</protein>
<feature type="region of interest" description="Disordered" evidence="1">
    <location>
        <begin position="1029"/>
        <end position="1105"/>
    </location>
</feature>
<feature type="compositionally biased region" description="Acidic residues" evidence="1">
    <location>
        <begin position="129"/>
        <end position="145"/>
    </location>
</feature>
<dbReference type="EMBL" id="CAXDID020000186">
    <property type="protein sequence ID" value="CAL6050802.1"/>
    <property type="molecule type" value="Genomic_DNA"/>
</dbReference>
<dbReference type="InterPro" id="IPR016641">
    <property type="entry name" value="EGD2/NACA0like"/>
</dbReference>
<dbReference type="Proteomes" id="UP001642409">
    <property type="component" value="Unassembled WGS sequence"/>
</dbReference>
<feature type="region of interest" description="Disordered" evidence="1">
    <location>
        <begin position="1663"/>
        <end position="1707"/>
    </location>
</feature>
<feature type="region of interest" description="Disordered" evidence="1">
    <location>
        <begin position="1345"/>
        <end position="1414"/>
    </location>
</feature>
<organism evidence="2">
    <name type="scientific">Hexamita inflata</name>
    <dbReference type="NCBI Taxonomy" id="28002"/>
    <lineage>
        <taxon>Eukaryota</taxon>
        <taxon>Metamonada</taxon>
        <taxon>Diplomonadida</taxon>
        <taxon>Hexamitidae</taxon>
        <taxon>Hexamitinae</taxon>
        <taxon>Hexamita</taxon>
    </lineage>
</organism>
<gene>
    <name evidence="2" type="ORF">HINF_LOCUS34303</name>
    <name evidence="3" type="ORF">HINF_LOCUS44061</name>
</gene>
<feature type="compositionally biased region" description="Acidic residues" evidence="1">
    <location>
        <begin position="1396"/>
        <end position="1412"/>
    </location>
</feature>
<feature type="region of interest" description="Disordered" evidence="1">
    <location>
        <begin position="2297"/>
        <end position="2341"/>
    </location>
</feature>